<evidence type="ECO:0000259" key="2">
    <source>
        <dbReference type="Pfam" id="PF09347"/>
    </source>
</evidence>
<sequence length="210" mass="21958">MTDTQQQARTARPARHTSVPGGSARAVPVAAGETVRIVNTLGHQVADTWAVAVAEGGAALSMSHSRLATGRISPRVGDVLVDDQRQPMLRLVADTTDGGHDTLIAACDPQRYRALGHQGHHANCFENFLSAVAEHGRAPAVVPDALNLFMAVPVAPDGTLSLQPSRAPAGSEVVFEALQDILLVVSACPQDLVPINGAAAAPRQIDLYTD</sequence>
<evidence type="ECO:0000256" key="1">
    <source>
        <dbReference type="SAM" id="MobiDB-lite"/>
    </source>
</evidence>
<dbReference type="AlphaFoldDB" id="A0A6J4IBU1"/>
<name>A0A6J4IBU1_9ACTN</name>
<proteinExistence type="predicted"/>
<accession>A0A6J4IBU1</accession>
<dbReference type="PANTHER" id="PTHR31527:SF0">
    <property type="entry name" value="RE64534P"/>
    <property type="match status" value="1"/>
</dbReference>
<dbReference type="InterPro" id="IPR018959">
    <property type="entry name" value="DUF1989"/>
</dbReference>
<feature type="region of interest" description="Disordered" evidence="1">
    <location>
        <begin position="1"/>
        <end position="26"/>
    </location>
</feature>
<protein>
    <recommendedName>
        <fullName evidence="2">DUF1989 domain-containing protein</fullName>
    </recommendedName>
</protein>
<dbReference type="EMBL" id="CADCTN010000139">
    <property type="protein sequence ID" value="CAA9248206.1"/>
    <property type="molecule type" value="Genomic_DNA"/>
</dbReference>
<organism evidence="3">
    <name type="scientific">uncultured Blastococcus sp</name>
    <dbReference type="NCBI Taxonomy" id="217144"/>
    <lineage>
        <taxon>Bacteria</taxon>
        <taxon>Bacillati</taxon>
        <taxon>Actinomycetota</taxon>
        <taxon>Actinomycetes</taxon>
        <taxon>Geodermatophilales</taxon>
        <taxon>Geodermatophilaceae</taxon>
        <taxon>Blastococcus</taxon>
        <taxon>environmental samples</taxon>
    </lineage>
</organism>
<dbReference type="Pfam" id="PF09347">
    <property type="entry name" value="DUF1989"/>
    <property type="match status" value="1"/>
</dbReference>
<gene>
    <name evidence="3" type="ORF">AVDCRST_MAG52-1998</name>
</gene>
<feature type="domain" description="DUF1989" evidence="2">
    <location>
        <begin position="18"/>
        <end position="182"/>
    </location>
</feature>
<dbReference type="PANTHER" id="PTHR31527">
    <property type="entry name" value="RE64534P"/>
    <property type="match status" value="1"/>
</dbReference>
<reference evidence="3" key="1">
    <citation type="submission" date="2020-02" db="EMBL/GenBank/DDBJ databases">
        <authorList>
            <person name="Meier V. D."/>
        </authorList>
    </citation>
    <scope>NUCLEOTIDE SEQUENCE</scope>
    <source>
        <strain evidence="3">AVDCRST_MAG52</strain>
    </source>
</reference>
<evidence type="ECO:0000313" key="3">
    <source>
        <dbReference type="EMBL" id="CAA9248206.1"/>
    </source>
</evidence>